<sequence>MGNKNIKPDYIQEDNIFMWGIFSRMKLRPNEVITMINRGHQEKYSYGILTLGKAIKYEDEIVGYIIFDLLDEDIFNLITGFTTSDVIITDKHNIVAATNNKYSDQLYRLKSDFRQQSGYINLENKDYYIEITSIKDTTLFVYTITSLDFFNRAFFIGGIFLIILFLVIFSFMLLWSKKIAHNKTVSIYEIVNAIESVQDGDLDTKLNINSEDEFGIIANAYNNMLIDIKNLIESNKEEVALRMQSEIKQLEAQFNPHFLFNTLETIRIMIKLDKNIAGNIIINLSSILRYGINNEIHSVKLKDDIEYINNYLEILKYRFGNKLQFNIEIEEEALECVVPKLILQPIIENSIKYGFEKKAMLNIKITSEIEESKISILIRDNGIGISKERMNYLNNILNKKIMIQIVLVYTMFIKGLSLYMEKNMVSIYKVMRGKGL</sequence>
<organism evidence="6 7">
    <name type="scientific">Clostridium sartagoforme AAU1</name>
    <dbReference type="NCBI Taxonomy" id="1202534"/>
    <lineage>
        <taxon>Bacteria</taxon>
        <taxon>Bacillati</taxon>
        <taxon>Bacillota</taxon>
        <taxon>Clostridia</taxon>
        <taxon>Eubacteriales</taxon>
        <taxon>Clostridiaceae</taxon>
        <taxon>Clostridium</taxon>
    </lineage>
</organism>
<reference evidence="6 7" key="1">
    <citation type="submission" date="2013-03" db="EMBL/GenBank/DDBJ databases">
        <title>Whole genome shotgun sequencing of Clostridium sartagoforme AAU1.</title>
        <authorList>
            <person name="Joshi C.G."/>
            <person name="Duggirala S.M."/>
            <person name="Nathani N.M."/>
            <person name="Bhatt V.D."/>
            <person name="Patel A.K."/>
            <person name="Pandya P.R."/>
            <person name="KaPatel J.A."/>
        </authorList>
    </citation>
    <scope>NUCLEOTIDE SEQUENCE [LARGE SCALE GENOMIC DNA]</scope>
    <source>
        <strain evidence="6 7">AAU1</strain>
    </source>
</reference>
<name>R9CA73_9CLOT</name>
<dbReference type="EMBL" id="ASRV01000112">
    <property type="protein sequence ID" value="EOR25880.1"/>
    <property type="molecule type" value="Genomic_DNA"/>
</dbReference>
<dbReference type="PANTHER" id="PTHR34220:SF7">
    <property type="entry name" value="SENSOR HISTIDINE KINASE YPDA"/>
    <property type="match status" value="1"/>
</dbReference>
<evidence type="ECO:0000256" key="3">
    <source>
        <dbReference type="ARBA" id="ARBA00022679"/>
    </source>
</evidence>
<dbReference type="Proteomes" id="UP000013988">
    <property type="component" value="Unassembled WGS sequence"/>
</dbReference>
<dbReference type="RefSeq" id="WP_016207262.1">
    <property type="nucleotide sequence ID" value="NZ_ASRV01000112.1"/>
</dbReference>
<keyword evidence="4" id="KW-0472">Membrane</keyword>
<evidence type="ECO:0000256" key="1">
    <source>
        <dbReference type="ARBA" id="ARBA00004370"/>
    </source>
</evidence>
<dbReference type="SUPFAM" id="SSF158472">
    <property type="entry name" value="HAMP domain-like"/>
    <property type="match status" value="1"/>
</dbReference>
<keyword evidence="4" id="KW-0812">Transmembrane</keyword>
<dbReference type="InterPro" id="IPR003660">
    <property type="entry name" value="HAMP_dom"/>
</dbReference>
<dbReference type="GO" id="GO:0016020">
    <property type="term" value="C:membrane"/>
    <property type="evidence" value="ECO:0007669"/>
    <property type="project" value="UniProtKB-SubCell"/>
</dbReference>
<comment type="caution">
    <text evidence="6">The sequence shown here is derived from an EMBL/GenBank/DDBJ whole genome shotgun (WGS) entry which is preliminary data.</text>
</comment>
<evidence type="ECO:0000313" key="6">
    <source>
        <dbReference type="EMBL" id="EOR25880.1"/>
    </source>
</evidence>
<dbReference type="Gene3D" id="3.30.565.10">
    <property type="entry name" value="Histidine kinase-like ATPase, C-terminal domain"/>
    <property type="match status" value="1"/>
</dbReference>
<dbReference type="PATRIC" id="fig|1202534.3.peg.1892"/>
<dbReference type="InterPro" id="IPR010559">
    <property type="entry name" value="Sig_transdc_His_kin_internal"/>
</dbReference>
<dbReference type="PANTHER" id="PTHR34220">
    <property type="entry name" value="SENSOR HISTIDINE KINASE YPDA"/>
    <property type="match status" value="1"/>
</dbReference>
<dbReference type="InterPro" id="IPR036890">
    <property type="entry name" value="HATPase_C_sf"/>
</dbReference>
<evidence type="ECO:0000256" key="2">
    <source>
        <dbReference type="ARBA" id="ARBA00022553"/>
    </source>
</evidence>
<keyword evidence="7" id="KW-1185">Reference proteome</keyword>
<keyword evidence="3" id="KW-0808">Transferase</keyword>
<keyword evidence="6" id="KW-0418">Kinase</keyword>
<protein>
    <submittedName>
        <fullName evidence="6">Signal transduction histidine kinase LytS</fullName>
    </submittedName>
</protein>
<evidence type="ECO:0000256" key="4">
    <source>
        <dbReference type="SAM" id="Phobius"/>
    </source>
</evidence>
<evidence type="ECO:0000259" key="5">
    <source>
        <dbReference type="PROSITE" id="PS50885"/>
    </source>
</evidence>
<dbReference type="PROSITE" id="PS50885">
    <property type="entry name" value="HAMP"/>
    <property type="match status" value="1"/>
</dbReference>
<accession>R9CA73</accession>
<dbReference type="SUPFAM" id="SSF55874">
    <property type="entry name" value="ATPase domain of HSP90 chaperone/DNA topoisomerase II/histidine kinase"/>
    <property type="match status" value="1"/>
</dbReference>
<feature type="transmembrane region" description="Helical" evidence="4">
    <location>
        <begin position="153"/>
        <end position="175"/>
    </location>
</feature>
<feature type="transmembrane region" description="Helical" evidence="4">
    <location>
        <begin position="401"/>
        <end position="420"/>
    </location>
</feature>
<dbReference type="SMART" id="SM00304">
    <property type="entry name" value="HAMP"/>
    <property type="match status" value="1"/>
</dbReference>
<dbReference type="InterPro" id="IPR050640">
    <property type="entry name" value="Bact_2-comp_sensor_kinase"/>
</dbReference>
<keyword evidence="4" id="KW-1133">Transmembrane helix</keyword>
<dbReference type="GO" id="GO:0000155">
    <property type="term" value="F:phosphorelay sensor kinase activity"/>
    <property type="evidence" value="ECO:0007669"/>
    <property type="project" value="InterPro"/>
</dbReference>
<evidence type="ECO:0000313" key="7">
    <source>
        <dbReference type="Proteomes" id="UP000013988"/>
    </source>
</evidence>
<dbReference type="CDD" id="cd06225">
    <property type="entry name" value="HAMP"/>
    <property type="match status" value="1"/>
</dbReference>
<dbReference type="AlphaFoldDB" id="R9CA73"/>
<gene>
    <name evidence="6" type="ORF">A500_09500</name>
</gene>
<feature type="domain" description="HAMP" evidence="5">
    <location>
        <begin position="181"/>
        <end position="233"/>
    </location>
</feature>
<dbReference type="Pfam" id="PF06580">
    <property type="entry name" value="His_kinase"/>
    <property type="match status" value="1"/>
</dbReference>
<keyword evidence="2" id="KW-0597">Phosphoprotein</keyword>
<proteinExistence type="predicted"/>
<dbReference type="Pfam" id="PF00672">
    <property type="entry name" value="HAMP"/>
    <property type="match status" value="1"/>
</dbReference>
<comment type="subcellular location">
    <subcellularLocation>
        <location evidence="1">Membrane</location>
    </subcellularLocation>
</comment>
<dbReference type="Gene3D" id="6.10.340.10">
    <property type="match status" value="1"/>
</dbReference>